<dbReference type="PANTHER" id="PTHR30543:SF21">
    <property type="entry name" value="NAD(P)H-DEPENDENT FMN REDUCTASE LOT6"/>
    <property type="match status" value="1"/>
</dbReference>
<name>A0ABW3N204_9FLAO</name>
<evidence type="ECO:0000259" key="1">
    <source>
        <dbReference type="Pfam" id="PF03358"/>
    </source>
</evidence>
<dbReference type="PANTHER" id="PTHR30543">
    <property type="entry name" value="CHROMATE REDUCTASE"/>
    <property type="match status" value="1"/>
</dbReference>
<feature type="domain" description="NADPH-dependent FMN reductase-like" evidence="1">
    <location>
        <begin position="3"/>
        <end position="142"/>
    </location>
</feature>
<keyword evidence="3" id="KW-1185">Reference proteome</keyword>
<reference evidence="3" key="1">
    <citation type="journal article" date="2019" name="Int. J. Syst. Evol. Microbiol.">
        <title>The Global Catalogue of Microorganisms (GCM) 10K type strain sequencing project: providing services to taxonomists for standard genome sequencing and annotation.</title>
        <authorList>
            <consortium name="The Broad Institute Genomics Platform"/>
            <consortium name="The Broad Institute Genome Sequencing Center for Infectious Disease"/>
            <person name="Wu L."/>
            <person name="Ma J."/>
        </authorList>
    </citation>
    <scope>NUCLEOTIDE SEQUENCE [LARGE SCALE GENOMIC DNA]</scope>
    <source>
        <strain evidence="3">CCUG 62215</strain>
    </source>
</reference>
<dbReference type="Proteomes" id="UP001597013">
    <property type="component" value="Unassembled WGS sequence"/>
</dbReference>
<dbReference type="Gene3D" id="3.40.50.360">
    <property type="match status" value="1"/>
</dbReference>
<dbReference type="GO" id="GO:0016491">
    <property type="term" value="F:oxidoreductase activity"/>
    <property type="evidence" value="ECO:0007669"/>
    <property type="project" value="UniProtKB-KW"/>
</dbReference>
<sequence>MKKIIVLAGSLSKTSINQQLAIYASTLVNNVEIKLLDLNDYEMPLYSPERENENGKPEEAYNFVNEIKNADGIIISLAEYNGSYTGAFKNTFDWASRVEGKTFQDKPMLLMATSPGARGGQNVLAAATNRFPIHAANIVAKFSLPSFGDNFEDGKITNEELNNDLSKQVQTFEKSL</sequence>
<accession>A0ABW3N204</accession>
<dbReference type="InterPro" id="IPR005025">
    <property type="entry name" value="FMN_Rdtase-like_dom"/>
</dbReference>
<dbReference type="EMBL" id="JBHTJL010000003">
    <property type="protein sequence ID" value="MFD1061697.1"/>
    <property type="molecule type" value="Genomic_DNA"/>
</dbReference>
<protein>
    <submittedName>
        <fullName evidence="2">NADPH-dependent FMN reductase</fullName>
        <ecNumber evidence="2">1.-.-.-</ecNumber>
    </submittedName>
</protein>
<evidence type="ECO:0000313" key="2">
    <source>
        <dbReference type="EMBL" id="MFD1061697.1"/>
    </source>
</evidence>
<dbReference type="InterPro" id="IPR050712">
    <property type="entry name" value="NAD(P)H-dep_reductase"/>
</dbReference>
<dbReference type="InterPro" id="IPR029039">
    <property type="entry name" value="Flavoprotein-like_sf"/>
</dbReference>
<dbReference type="Pfam" id="PF03358">
    <property type="entry name" value="FMN_red"/>
    <property type="match status" value="1"/>
</dbReference>
<dbReference type="SUPFAM" id="SSF52218">
    <property type="entry name" value="Flavoproteins"/>
    <property type="match status" value="1"/>
</dbReference>
<gene>
    <name evidence="2" type="ORF">ACFQ1Q_00465</name>
</gene>
<evidence type="ECO:0000313" key="3">
    <source>
        <dbReference type="Proteomes" id="UP001597013"/>
    </source>
</evidence>
<proteinExistence type="predicted"/>
<organism evidence="2 3">
    <name type="scientific">Winogradskyella litorisediminis</name>
    <dbReference type="NCBI Taxonomy" id="1156618"/>
    <lineage>
        <taxon>Bacteria</taxon>
        <taxon>Pseudomonadati</taxon>
        <taxon>Bacteroidota</taxon>
        <taxon>Flavobacteriia</taxon>
        <taxon>Flavobacteriales</taxon>
        <taxon>Flavobacteriaceae</taxon>
        <taxon>Winogradskyella</taxon>
    </lineage>
</organism>
<comment type="caution">
    <text evidence="2">The sequence shown here is derived from an EMBL/GenBank/DDBJ whole genome shotgun (WGS) entry which is preliminary data.</text>
</comment>
<keyword evidence="2" id="KW-0560">Oxidoreductase</keyword>
<dbReference type="EC" id="1.-.-.-" evidence="2"/>
<dbReference type="RefSeq" id="WP_386126850.1">
    <property type="nucleotide sequence ID" value="NZ_JBHTJL010000003.1"/>
</dbReference>